<dbReference type="InterPro" id="IPR050902">
    <property type="entry name" value="ABC_Transporter_SBP"/>
</dbReference>
<dbReference type="PANTHER" id="PTHR30535">
    <property type="entry name" value="VITAMIN B12-BINDING PROTEIN"/>
    <property type="match status" value="1"/>
</dbReference>
<feature type="domain" description="Fe/B12 periplasmic-binding" evidence="2">
    <location>
        <begin position="59"/>
        <end position="323"/>
    </location>
</feature>
<dbReference type="SUPFAM" id="SSF53807">
    <property type="entry name" value="Helical backbone' metal receptor"/>
    <property type="match status" value="1"/>
</dbReference>
<dbReference type="PANTHER" id="PTHR30535:SF33">
    <property type="entry name" value="PERIPLASMIC BINDING PROTEIN"/>
    <property type="match status" value="1"/>
</dbReference>
<dbReference type="AlphaFoldDB" id="A0A9Y1BMT3"/>
<dbReference type="EMBL" id="CP084166">
    <property type="protein sequence ID" value="UJG41600.1"/>
    <property type="molecule type" value="Genomic_DNA"/>
</dbReference>
<feature type="transmembrane region" description="Helical" evidence="1">
    <location>
        <begin position="12"/>
        <end position="32"/>
    </location>
</feature>
<dbReference type="Gene3D" id="3.40.50.1980">
    <property type="entry name" value="Nitrogenase molybdenum iron protein domain"/>
    <property type="match status" value="2"/>
</dbReference>
<proteinExistence type="predicted"/>
<evidence type="ECO:0000259" key="2">
    <source>
        <dbReference type="PROSITE" id="PS50983"/>
    </source>
</evidence>
<name>A0A9Y1BMT3_9ARCH</name>
<keyword evidence="1" id="KW-1133">Transmembrane helix</keyword>
<keyword evidence="1" id="KW-0812">Transmembrane</keyword>
<accession>A0A9Y1BMT3</accession>
<evidence type="ECO:0000256" key="1">
    <source>
        <dbReference type="SAM" id="Phobius"/>
    </source>
</evidence>
<dbReference type="PROSITE" id="PS50983">
    <property type="entry name" value="FE_B12_PBP"/>
    <property type="match status" value="1"/>
</dbReference>
<dbReference type="Proteomes" id="UP001201020">
    <property type="component" value="Chromosome"/>
</dbReference>
<sequence>MTLLRKINSRAIIIGIIIASIVTGGIVGLYYLSSHNLGLPDYKVITDFEGRNVTIPYEVNRVVVLESYDIVYALGQWDKVVGISKYAYSNPILVAADEQYNFNLTDVPSPGSSFSVNIEELVLEDPEVVIAYASSHMQDILPQIEALNISVVLISLDNLDDLYQCIELLGEIFNVSDRASEIITYMKKTMDIPSSKTNDLTIDSKLKMIHLWSSKTKVTGGLGVTNTYIHICGCINPAVDIKEKYAEVSIEEIIAWNPDVIVIWGSAKYTPEDILNDTQWQSISAVQNQKVFQYPKLSTWSPASPLIVLRMGMWAYPDLFTDINFETVSNNLFMNIYGINDPFEWQ</sequence>
<evidence type="ECO:0000313" key="3">
    <source>
        <dbReference type="EMBL" id="UJG41600.1"/>
    </source>
</evidence>
<gene>
    <name evidence="3" type="ORF">K9W45_03830</name>
</gene>
<keyword evidence="1" id="KW-0472">Membrane</keyword>
<organism evidence="3">
    <name type="scientific">Candidatus Heimdallarchaeum aukensis</name>
    <dbReference type="NCBI Taxonomy" id="2876573"/>
    <lineage>
        <taxon>Archaea</taxon>
        <taxon>Promethearchaeati</taxon>
        <taxon>Candidatus Heimdallarchaeota</taxon>
        <taxon>Candidatus Heimdallarchaeia (ex Rinke et al. 2021) (nom. nud.)</taxon>
        <taxon>Candidatus Heimdallarchaeales</taxon>
        <taxon>Candidatus Heimdallarchaeaceae</taxon>
        <taxon>Candidatus Heimdallarchaeum</taxon>
    </lineage>
</organism>
<reference evidence="3" key="1">
    <citation type="journal article" date="2022" name="Nat. Microbiol.">
        <title>Unique mobile elements and scalable gene flow at the prokaryote-eukaryote boundary revealed by circularized Asgard archaea genomes.</title>
        <authorList>
            <person name="Wu F."/>
            <person name="Speth D.R."/>
            <person name="Philosof A."/>
            <person name="Cremiere A."/>
            <person name="Narayanan A."/>
            <person name="Barco R.A."/>
            <person name="Connon S.A."/>
            <person name="Amend J.P."/>
            <person name="Antoshechkin I.A."/>
            <person name="Orphan V.J."/>
        </authorList>
    </citation>
    <scope>NUCLEOTIDE SEQUENCE</scope>
    <source>
        <strain evidence="3">PM71</strain>
    </source>
</reference>
<dbReference type="InterPro" id="IPR002491">
    <property type="entry name" value="ABC_transptr_periplasmic_BD"/>
</dbReference>
<dbReference type="Pfam" id="PF01497">
    <property type="entry name" value="Peripla_BP_2"/>
    <property type="match status" value="1"/>
</dbReference>
<protein>
    <submittedName>
        <fullName evidence="3">ABC transporter substrate-binding protein</fullName>
    </submittedName>
</protein>